<name>A0ABP1NQ63_XYLVO</name>
<comment type="caution">
    <text evidence="4">The sequence shown here is derived from an EMBL/GenBank/DDBJ whole genome shotgun (WGS) entry which is preliminary data.</text>
</comment>
<dbReference type="InterPro" id="IPR033443">
    <property type="entry name" value="PROP1-like_PPR_dom"/>
</dbReference>
<dbReference type="InterPro" id="IPR051222">
    <property type="entry name" value="PPR/CCM1_RNA-binding"/>
</dbReference>
<dbReference type="InterPro" id="IPR002885">
    <property type="entry name" value="PPR_rpt"/>
</dbReference>
<protein>
    <recommendedName>
        <fullName evidence="3">PROP1-like PPR domain-containing protein</fullName>
    </recommendedName>
</protein>
<reference evidence="4 5" key="1">
    <citation type="submission" date="2024-08" db="EMBL/GenBank/DDBJ databases">
        <authorList>
            <person name="Will J Nash"/>
            <person name="Angela Man"/>
            <person name="Seanna McTaggart"/>
            <person name="Kendall Baker"/>
            <person name="Tom Barker"/>
            <person name="Leah Catchpole"/>
            <person name="Alex Durrant"/>
            <person name="Karim Gharbi"/>
            <person name="Naomi Irish"/>
            <person name="Gemy Kaithakottil"/>
            <person name="Debby Ku"/>
            <person name="Aaliyah Providence"/>
            <person name="Felix Shaw"/>
            <person name="David Swarbreck"/>
            <person name="Chris Watkins"/>
            <person name="Ann M. McCartney"/>
            <person name="Giulio Formenti"/>
            <person name="Alice Mouton"/>
            <person name="Noel Vella"/>
            <person name="Bjorn M von Reumont"/>
            <person name="Adriana Vella"/>
            <person name="Wilfried Haerty"/>
        </authorList>
    </citation>
    <scope>NUCLEOTIDE SEQUENCE [LARGE SCALE GENOMIC DNA]</scope>
</reference>
<dbReference type="NCBIfam" id="TIGR00756">
    <property type="entry name" value="PPR"/>
    <property type="match status" value="1"/>
</dbReference>
<gene>
    <name evidence="4" type="ORF">XYLVIOL_LOCUS5938</name>
</gene>
<keyword evidence="5" id="KW-1185">Reference proteome</keyword>
<sequence length="619" mass="72386">MFSLRKNYFLRPNILVGYIDNHYHCVQQSKQFLYALNAYYSINCTDNKHAFKKKDNLNVLGKLSLSQLSACDKKFFCTNTVPKDSNIFGDISYEKYERVRMDKAEENEEEFSERARIPRKNKFIHSDYHKLIKSHLFRKDLVMALSVLDLMKNNNHKPDIYTYKLLLSAFARQGDIKQCFKLYKSMRDRNITLSPSIYTSLINVCSDTDDKKEALNNLKYLREHFYKNHISMNKIHYITFIKAYSHHNDLSTAFQLADEARDRGLHLSDIILVLFHATISNKESGLKLALILWHKMKISKIKPNAAHYNLLLRAIRDTEFGDLKVNDTLISGATSWISATDIQIQSTEEGRPDLLASPPTLNTSLLSCFTQNDHFIDINSNSKLDVIRENTPLSIDLNNILKKNRLILFGGLENILKRMENDGIAINQRTATLILELIPSSIDAEEYFLKYIKQYNLPVDLTFYNTLIKRRCLREQYESAKDVLNELQSLHLAPNIFTFGVLAIGCINYKDGKELLKQMNNIGYAPNNVILQTLVLNACRFKQFNYLLFLMDYMWKNRIEPTKFILETIEKFDKQVLSYLQNTIKHDNRLVKIIGLRYNKFKIIYENWKKKVRRHGRKT</sequence>
<accession>A0ABP1NQ63</accession>
<dbReference type="InterPro" id="IPR011990">
    <property type="entry name" value="TPR-like_helical_dom_sf"/>
</dbReference>
<dbReference type="PANTHER" id="PTHR47942:SF63">
    <property type="entry name" value="PENTATRICOPEPTIDE REPEAT-CONTAINING PROTEIN"/>
    <property type="match status" value="1"/>
</dbReference>
<feature type="repeat" description="PPR" evidence="2">
    <location>
        <begin position="159"/>
        <end position="193"/>
    </location>
</feature>
<evidence type="ECO:0000313" key="4">
    <source>
        <dbReference type="EMBL" id="CAL7943181.1"/>
    </source>
</evidence>
<evidence type="ECO:0000259" key="3">
    <source>
        <dbReference type="Pfam" id="PF17177"/>
    </source>
</evidence>
<feature type="domain" description="PROP1-like PPR" evidence="3">
    <location>
        <begin position="162"/>
        <end position="262"/>
    </location>
</feature>
<keyword evidence="1" id="KW-0677">Repeat</keyword>
<dbReference type="Pfam" id="PF13812">
    <property type="entry name" value="PPR_3"/>
    <property type="match status" value="1"/>
</dbReference>
<dbReference type="EMBL" id="CAXAJV020001293">
    <property type="protein sequence ID" value="CAL7943181.1"/>
    <property type="molecule type" value="Genomic_DNA"/>
</dbReference>
<dbReference type="Pfam" id="PF17177">
    <property type="entry name" value="PPR_long"/>
    <property type="match status" value="1"/>
</dbReference>
<organism evidence="4 5">
    <name type="scientific">Xylocopa violacea</name>
    <name type="common">Violet carpenter bee</name>
    <name type="synonym">Apis violacea</name>
    <dbReference type="NCBI Taxonomy" id="135666"/>
    <lineage>
        <taxon>Eukaryota</taxon>
        <taxon>Metazoa</taxon>
        <taxon>Ecdysozoa</taxon>
        <taxon>Arthropoda</taxon>
        <taxon>Hexapoda</taxon>
        <taxon>Insecta</taxon>
        <taxon>Pterygota</taxon>
        <taxon>Neoptera</taxon>
        <taxon>Endopterygota</taxon>
        <taxon>Hymenoptera</taxon>
        <taxon>Apocrita</taxon>
        <taxon>Aculeata</taxon>
        <taxon>Apoidea</taxon>
        <taxon>Anthophila</taxon>
        <taxon>Apidae</taxon>
        <taxon>Xylocopa</taxon>
        <taxon>Xylocopa</taxon>
    </lineage>
</organism>
<proteinExistence type="predicted"/>
<evidence type="ECO:0000313" key="5">
    <source>
        <dbReference type="Proteomes" id="UP001642520"/>
    </source>
</evidence>
<evidence type="ECO:0000256" key="1">
    <source>
        <dbReference type="ARBA" id="ARBA00022737"/>
    </source>
</evidence>
<evidence type="ECO:0000256" key="2">
    <source>
        <dbReference type="PROSITE-ProRule" id="PRU00708"/>
    </source>
</evidence>
<dbReference type="PANTHER" id="PTHR47942">
    <property type="entry name" value="TETRATRICOPEPTIDE REPEAT (TPR)-LIKE SUPERFAMILY PROTEIN-RELATED"/>
    <property type="match status" value="1"/>
</dbReference>
<dbReference type="PROSITE" id="PS51375">
    <property type="entry name" value="PPR"/>
    <property type="match status" value="1"/>
</dbReference>
<dbReference type="Proteomes" id="UP001642520">
    <property type="component" value="Unassembled WGS sequence"/>
</dbReference>
<dbReference type="Gene3D" id="1.25.40.10">
    <property type="entry name" value="Tetratricopeptide repeat domain"/>
    <property type="match status" value="3"/>
</dbReference>